<protein>
    <submittedName>
        <fullName evidence="1">Uncharacterized protein</fullName>
    </submittedName>
</protein>
<keyword evidence="2" id="KW-1185">Reference proteome</keyword>
<accession>A0A4Z1K3C6</accession>
<sequence>MSLDITKTPSPEFSRLSCTFDHFCVEMLSPKKSIGKLIDTGNQAVLAVFNSMPENYRPHIDQLLRVY</sequence>
<organism evidence="1 2">
    <name type="scientific">Botrytis elliptica</name>
    <dbReference type="NCBI Taxonomy" id="278938"/>
    <lineage>
        <taxon>Eukaryota</taxon>
        <taxon>Fungi</taxon>
        <taxon>Dikarya</taxon>
        <taxon>Ascomycota</taxon>
        <taxon>Pezizomycotina</taxon>
        <taxon>Leotiomycetes</taxon>
        <taxon>Helotiales</taxon>
        <taxon>Sclerotiniaceae</taxon>
        <taxon>Botrytis</taxon>
    </lineage>
</organism>
<gene>
    <name evidence="1" type="ORF">BELL_0084g00280</name>
</gene>
<dbReference type="AlphaFoldDB" id="A0A4Z1K3C6"/>
<comment type="caution">
    <text evidence="1">The sequence shown here is derived from an EMBL/GenBank/DDBJ whole genome shotgun (WGS) entry which is preliminary data.</text>
</comment>
<dbReference type="EMBL" id="PQXM01000084">
    <property type="protein sequence ID" value="TGO77972.1"/>
    <property type="molecule type" value="Genomic_DNA"/>
</dbReference>
<dbReference type="Proteomes" id="UP000297229">
    <property type="component" value="Unassembled WGS sequence"/>
</dbReference>
<evidence type="ECO:0000313" key="1">
    <source>
        <dbReference type="EMBL" id="TGO77972.1"/>
    </source>
</evidence>
<reference evidence="1 2" key="1">
    <citation type="submission" date="2017-12" db="EMBL/GenBank/DDBJ databases">
        <title>Comparative genomics of Botrytis spp.</title>
        <authorList>
            <person name="Valero-Jimenez C.A."/>
            <person name="Tapia P."/>
            <person name="Veloso J."/>
            <person name="Silva-Moreno E."/>
            <person name="Staats M."/>
            <person name="Valdes J.H."/>
            <person name="Van Kan J.A.L."/>
        </authorList>
    </citation>
    <scope>NUCLEOTIDE SEQUENCE [LARGE SCALE GENOMIC DNA]</scope>
    <source>
        <strain evidence="1 2">Be9601</strain>
    </source>
</reference>
<proteinExistence type="predicted"/>
<name>A0A4Z1K3C6_9HELO</name>
<evidence type="ECO:0000313" key="2">
    <source>
        <dbReference type="Proteomes" id="UP000297229"/>
    </source>
</evidence>